<feature type="signal peptide" evidence="1">
    <location>
        <begin position="1"/>
        <end position="22"/>
    </location>
</feature>
<feature type="chain" id="PRO_5004658326" description="YXWGXW repeat-containing protein" evidence="1">
    <location>
        <begin position="23"/>
        <end position="274"/>
    </location>
</feature>
<evidence type="ECO:0000256" key="1">
    <source>
        <dbReference type="SAM" id="SignalP"/>
    </source>
</evidence>
<dbReference type="PATRIC" id="fig|1388761.3.peg.2103"/>
<dbReference type="AlphaFoldDB" id="U5CEY7"/>
<dbReference type="EMBL" id="AXDC01000030">
    <property type="protein sequence ID" value="ERM91475.1"/>
    <property type="molecule type" value="Genomic_DNA"/>
</dbReference>
<dbReference type="InterPro" id="IPR024447">
    <property type="entry name" value="YXWGXW_rpt"/>
</dbReference>
<keyword evidence="1" id="KW-0732">Signal</keyword>
<dbReference type="Proteomes" id="UP000016856">
    <property type="component" value="Unassembled WGS sequence"/>
</dbReference>
<evidence type="ECO:0008006" key="4">
    <source>
        <dbReference type="Google" id="ProtNLM"/>
    </source>
</evidence>
<proteinExistence type="predicted"/>
<organism evidence="2 3">
    <name type="scientific">Caldanaerobacter subterraneus subsp. yonseiensis KB-1</name>
    <dbReference type="NCBI Taxonomy" id="1388761"/>
    <lineage>
        <taxon>Bacteria</taxon>
        <taxon>Bacillati</taxon>
        <taxon>Bacillota</taxon>
        <taxon>Clostridia</taxon>
        <taxon>Thermoanaerobacterales</taxon>
        <taxon>Thermoanaerobacteraceae</taxon>
        <taxon>Caldanaerobacter</taxon>
    </lineage>
</organism>
<gene>
    <name evidence="2" type="ORF">O163_10445</name>
</gene>
<name>U5CEY7_CALSX</name>
<evidence type="ECO:0000313" key="2">
    <source>
        <dbReference type="EMBL" id="ERM91475.1"/>
    </source>
</evidence>
<dbReference type="RefSeq" id="WP_022588420.1">
    <property type="nucleotide sequence ID" value="NZ_AXDC01000030.1"/>
</dbReference>
<evidence type="ECO:0000313" key="3">
    <source>
        <dbReference type="Proteomes" id="UP000016856"/>
    </source>
</evidence>
<sequence>MKRTAAVVMMVFLLLFPAAAFADANPPPVPDSSIQSPNWANYIPAKGNGISGAAILQDSSTNTSLTRQWVHEGGYVQVTKQIAVPKTVWVQSQEWVPPKTHQEWVPPVTRQVWVPEKGHWETRQVWHPGYYSTESVWVPGHWEYYSRWVPGLWYHPGGWYYSVTPEGDPSAYYVPAHWQTVGYWIEGHYETRDVWHPGYYTTEQIWVVDQPGHWETVVVQPGYWKTVVDQPGYWKDTSHWETAVTYQTVQDVQYTDSPHWTDYEKIIQQYQLKD</sequence>
<protein>
    <recommendedName>
        <fullName evidence="4">YXWGXW repeat-containing protein</fullName>
    </recommendedName>
</protein>
<comment type="caution">
    <text evidence="2">The sequence shown here is derived from an EMBL/GenBank/DDBJ whole genome shotgun (WGS) entry which is preliminary data.</text>
</comment>
<dbReference type="Pfam" id="PF12779">
    <property type="entry name" value="WXXGXW"/>
    <property type="match status" value="1"/>
</dbReference>
<reference evidence="2 3" key="1">
    <citation type="journal article" date="2013" name="Genome Announc.">
        <title>Draft Genome Sequence of an Anaerobic and Extremophilic Bacterium, Caldanaerobacter yonseiensis, Isolated from a Geothermal Hot Stream.</title>
        <authorList>
            <person name="Lee S.J."/>
            <person name="Lee Y.J."/>
            <person name="Park G.S."/>
            <person name="Kim B.C."/>
            <person name="Lee S.J."/>
            <person name="Shin J.H."/>
            <person name="Lee D.W."/>
        </authorList>
    </citation>
    <scope>NUCLEOTIDE SEQUENCE [LARGE SCALE GENOMIC DNA]</scope>
    <source>
        <strain evidence="2 3">KB-1</strain>
    </source>
</reference>
<accession>U5CEY7</accession>